<dbReference type="InterPro" id="IPR020568">
    <property type="entry name" value="Ribosomal_Su5_D2-typ_SF"/>
</dbReference>
<dbReference type="GO" id="GO:0000176">
    <property type="term" value="C:nuclear exosome (RNase complex)"/>
    <property type="evidence" value="ECO:0007669"/>
    <property type="project" value="TreeGrafter"/>
</dbReference>
<evidence type="ECO:0000259" key="6">
    <source>
        <dbReference type="Pfam" id="PF01138"/>
    </source>
</evidence>
<dbReference type="GO" id="GO:0003723">
    <property type="term" value="F:RNA binding"/>
    <property type="evidence" value="ECO:0007669"/>
    <property type="project" value="TreeGrafter"/>
</dbReference>
<protein>
    <submittedName>
        <fullName evidence="7">Exosome complex component RRP46</fullName>
    </submittedName>
</protein>
<comment type="subcellular location">
    <subcellularLocation>
        <location evidence="1">Nucleus</location>
    </subcellularLocation>
</comment>
<dbReference type="Gene3D" id="3.30.230.70">
    <property type="entry name" value="GHMP Kinase, N-terminal domain"/>
    <property type="match status" value="1"/>
</dbReference>
<evidence type="ECO:0000256" key="5">
    <source>
        <dbReference type="ARBA" id="ARBA00023242"/>
    </source>
</evidence>
<dbReference type="OrthoDB" id="27298at2759"/>
<gene>
    <name evidence="7" type="ORF">RF11_08189</name>
</gene>
<dbReference type="GO" id="GO:0005730">
    <property type="term" value="C:nucleolus"/>
    <property type="evidence" value="ECO:0007669"/>
    <property type="project" value="TreeGrafter"/>
</dbReference>
<sequence length="209" mass="23468">MTENEKLVAEMGILETPCGSAKFTVGNTFVICEIHRFADTENLKTKLSRNECTVNIKNSRNETGIQENIMEGQLKQVIDGSILWDRIHRTMLLCVVRIENEGDELFECVFNCACLALLYTGIPMSRCFAAASLVEDRPNDSQTAQSTHFNIVMSNSGAILIFNAQSISGAKLVEHKSMLEKKIQDVFFMFKDVSCEKTLSMVKSGKYFE</sequence>
<keyword evidence="5" id="KW-0539">Nucleus</keyword>
<name>A0A0C2J7N2_THEKT</name>
<evidence type="ECO:0000313" key="7">
    <source>
        <dbReference type="EMBL" id="KII73819.1"/>
    </source>
</evidence>
<evidence type="ECO:0000256" key="1">
    <source>
        <dbReference type="ARBA" id="ARBA00004123"/>
    </source>
</evidence>
<dbReference type="InterPro" id="IPR001247">
    <property type="entry name" value="ExoRNase_PH_dom1"/>
</dbReference>
<dbReference type="GO" id="GO:0006364">
    <property type="term" value="P:rRNA processing"/>
    <property type="evidence" value="ECO:0007669"/>
    <property type="project" value="UniProtKB-KW"/>
</dbReference>
<keyword evidence="8" id="KW-1185">Reference proteome</keyword>
<comment type="similarity">
    <text evidence="2">Belongs to the RNase PH family.</text>
</comment>
<dbReference type="GO" id="GO:0034475">
    <property type="term" value="P:U4 snRNA 3'-end processing"/>
    <property type="evidence" value="ECO:0007669"/>
    <property type="project" value="TreeGrafter"/>
</dbReference>
<dbReference type="Pfam" id="PF01138">
    <property type="entry name" value="RNase_PH"/>
    <property type="match status" value="1"/>
</dbReference>
<dbReference type="GO" id="GO:0071051">
    <property type="term" value="P:poly(A)-dependent snoRNA 3'-end processing"/>
    <property type="evidence" value="ECO:0007669"/>
    <property type="project" value="TreeGrafter"/>
</dbReference>
<dbReference type="GO" id="GO:0000177">
    <property type="term" value="C:cytoplasmic exosome (RNase complex)"/>
    <property type="evidence" value="ECO:0007669"/>
    <property type="project" value="TreeGrafter"/>
</dbReference>
<dbReference type="Proteomes" id="UP000031668">
    <property type="component" value="Unassembled WGS sequence"/>
</dbReference>
<comment type="caution">
    <text evidence="7">The sequence shown here is derived from an EMBL/GenBank/DDBJ whole genome shotgun (WGS) entry which is preliminary data.</text>
</comment>
<dbReference type="EMBL" id="JWZT01000640">
    <property type="protein sequence ID" value="KII73819.1"/>
    <property type="molecule type" value="Genomic_DNA"/>
</dbReference>
<evidence type="ECO:0000313" key="8">
    <source>
        <dbReference type="Proteomes" id="UP000031668"/>
    </source>
</evidence>
<dbReference type="PANTHER" id="PTHR11953:SF1">
    <property type="entry name" value="EXOSOME COMPLEX COMPONENT RRP46"/>
    <property type="match status" value="1"/>
</dbReference>
<feature type="domain" description="Exoribonuclease phosphorolytic" evidence="6">
    <location>
        <begin position="6"/>
        <end position="123"/>
    </location>
</feature>
<evidence type="ECO:0000256" key="2">
    <source>
        <dbReference type="ARBA" id="ARBA00006678"/>
    </source>
</evidence>
<dbReference type="PANTHER" id="PTHR11953">
    <property type="entry name" value="EXOSOME COMPLEX COMPONENT"/>
    <property type="match status" value="1"/>
</dbReference>
<evidence type="ECO:0000256" key="4">
    <source>
        <dbReference type="ARBA" id="ARBA00022835"/>
    </source>
</evidence>
<dbReference type="InterPro" id="IPR050080">
    <property type="entry name" value="RNase_PH"/>
</dbReference>
<dbReference type="AlphaFoldDB" id="A0A0C2J7N2"/>
<evidence type="ECO:0000256" key="3">
    <source>
        <dbReference type="ARBA" id="ARBA00022552"/>
    </source>
</evidence>
<organism evidence="7 8">
    <name type="scientific">Thelohanellus kitauei</name>
    <name type="common">Myxosporean</name>
    <dbReference type="NCBI Taxonomy" id="669202"/>
    <lineage>
        <taxon>Eukaryota</taxon>
        <taxon>Metazoa</taxon>
        <taxon>Cnidaria</taxon>
        <taxon>Myxozoa</taxon>
        <taxon>Myxosporea</taxon>
        <taxon>Bivalvulida</taxon>
        <taxon>Platysporina</taxon>
        <taxon>Myxobolidae</taxon>
        <taxon>Thelohanellus</taxon>
    </lineage>
</organism>
<dbReference type="SUPFAM" id="SSF54211">
    <property type="entry name" value="Ribosomal protein S5 domain 2-like"/>
    <property type="match status" value="1"/>
</dbReference>
<keyword evidence="4" id="KW-0271">Exosome</keyword>
<accession>A0A0C2J7N2</accession>
<keyword evidence="3" id="KW-0698">rRNA processing</keyword>
<reference evidence="7 8" key="1">
    <citation type="journal article" date="2014" name="Genome Biol. Evol.">
        <title>The genome of the myxosporean Thelohanellus kitauei shows adaptations to nutrient acquisition within its fish host.</title>
        <authorList>
            <person name="Yang Y."/>
            <person name="Xiong J."/>
            <person name="Zhou Z."/>
            <person name="Huo F."/>
            <person name="Miao W."/>
            <person name="Ran C."/>
            <person name="Liu Y."/>
            <person name="Zhang J."/>
            <person name="Feng J."/>
            <person name="Wang M."/>
            <person name="Wang M."/>
            <person name="Wang L."/>
            <person name="Yao B."/>
        </authorList>
    </citation>
    <scope>NUCLEOTIDE SEQUENCE [LARGE SCALE GENOMIC DNA]</scope>
    <source>
        <strain evidence="7">Wuqing</strain>
    </source>
</reference>
<proteinExistence type="inferred from homology"/>
<dbReference type="GO" id="GO:0016075">
    <property type="term" value="P:rRNA catabolic process"/>
    <property type="evidence" value="ECO:0007669"/>
    <property type="project" value="TreeGrafter"/>
</dbReference>
<dbReference type="GO" id="GO:0071028">
    <property type="term" value="P:nuclear mRNA surveillance"/>
    <property type="evidence" value="ECO:0007669"/>
    <property type="project" value="TreeGrafter"/>
</dbReference>
<dbReference type="InterPro" id="IPR027408">
    <property type="entry name" value="PNPase/RNase_PH_dom_sf"/>
</dbReference>